<organism evidence="3">
    <name type="scientific">Hemiselmis andersenii</name>
    <name type="common">Cryptophyte alga</name>
    <dbReference type="NCBI Taxonomy" id="464988"/>
    <lineage>
        <taxon>Eukaryota</taxon>
        <taxon>Cryptophyceae</taxon>
        <taxon>Cryptomonadales</taxon>
        <taxon>Hemiselmidaceae</taxon>
        <taxon>Hemiselmis</taxon>
    </lineage>
</organism>
<gene>
    <name evidence="3" type="ORF">HAND1043_LOCUS17181</name>
</gene>
<feature type="compositionally biased region" description="Basic residues" evidence="1">
    <location>
        <begin position="214"/>
        <end position="225"/>
    </location>
</feature>
<evidence type="ECO:0000313" key="3">
    <source>
        <dbReference type="EMBL" id="CAD8750677.1"/>
    </source>
</evidence>
<reference evidence="3" key="1">
    <citation type="submission" date="2021-01" db="EMBL/GenBank/DDBJ databases">
        <authorList>
            <person name="Corre E."/>
            <person name="Pelletier E."/>
            <person name="Niang G."/>
            <person name="Scheremetjew M."/>
            <person name="Finn R."/>
            <person name="Kale V."/>
            <person name="Holt S."/>
            <person name="Cochrane G."/>
            <person name="Meng A."/>
            <person name="Brown T."/>
            <person name="Cohen L."/>
        </authorList>
    </citation>
    <scope>NUCLEOTIDE SEQUENCE</scope>
    <source>
        <strain evidence="3">CCMP441</strain>
    </source>
</reference>
<dbReference type="EMBL" id="HBFK01028248">
    <property type="protein sequence ID" value="CAD8750677.1"/>
    <property type="molecule type" value="Transcribed_RNA"/>
</dbReference>
<feature type="domain" description="HMG box" evidence="2">
    <location>
        <begin position="71"/>
        <end position="151"/>
    </location>
</feature>
<sequence length="225" mass="24980">MTTMQAALLQMANAHTVMAEALRALAQHQAAGGAQEIAMMFGMGAQPAAGDVGEGIKGKAAAKVKKEKKPRKPRNVTGYNLFMREQMQKLKVDGDGKGGSKSFGEEGDKENRLKIIGAQWKELGEGQQKYLHQAKLLAEAKDKPEGDHLADDEAASDDDVESDHGKEATKDDDTSSDSSDEEERRKERERKEKKREKKEKKKRKEKDGDDGEKKHKKHKKKHSSD</sequence>
<dbReference type="Gene3D" id="1.10.30.10">
    <property type="entry name" value="High mobility group box domain"/>
    <property type="match status" value="1"/>
</dbReference>
<dbReference type="AlphaFoldDB" id="A0A7S0XYN2"/>
<feature type="compositionally biased region" description="Acidic residues" evidence="1">
    <location>
        <begin position="152"/>
        <end position="161"/>
    </location>
</feature>
<feature type="compositionally biased region" description="Basic and acidic residues" evidence="1">
    <location>
        <begin position="162"/>
        <end position="173"/>
    </location>
</feature>
<proteinExistence type="predicted"/>
<accession>A0A7S0XYN2</accession>
<dbReference type="SMART" id="SM00398">
    <property type="entry name" value="HMG"/>
    <property type="match status" value="1"/>
</dbReference>
<dbReference type="InterPro" id="IPR009071">
    <property type="entry name" value="HMG_box_dom"/>
</dbReference>
<feature type="region of interest" description="Disordered" evidence="1">
    <location>
        <begin position="138"/>
        <end position="225"/>
    </location>
</feature>
<protein>
    <recommendedName>
        <fullName evidence="2">HMG box domain-containing protein</fullName>
    </recommendedName>
</protein>
<feature type="compositionally biased region" description="Basic residues" evidence="1">
    <location>
        <begin position="191"/>
        <end position="204"/>
    </location>
</feature>
<feature type="compositionally biased region" description="Basic and acidic residues" evidence="1">
    <location>
        <begin position="138"/>
        <end position="151"/>
    </location>
</feature>
<dbReference type="InterPro" id="IPR036910">
    <property type="entry name" value="HMG_box_dom_sf"/>
</dbReference>
<evidence type="ECO:0000259" key="2">
    <source>
        <dbReference type="SMART" id="SM00398"/>
    </source>
</evidence>
<dbReference type="SUPFAM" id="SSF47095">
    <property type="entry name" value="HMG-box"/>
    <property type="match status" value="1"/>
</dbReference>
<name>A0A7S0XYN2_HEMAN</name>
<evidence type="ECO:0000256" key="1">
    <source>
        <dbReference type="SAM" id="MobiDB-lite"/>
    </source>
</evidence>